<evidence type="ECO:0000313" key="1">
    <source>
        <dbReference type="EMBL" id="MEQ2167656.1"/>
    </source>
</evidence>
<organism evidence="1 2">
    <name type="scientific">Goodea atripinnis</name>
    <dbReference type="NCBI Taxonomy" id="208336"/>
    <lineage>
        <taxon>Eukaryota</taxon>
        <taxon>Metazoa</taxon>
        <taxon>Chordata</taxon>
        <taxon>Craniata</taxon>
        <taxon>Vertebrata</taxon>
        <taxon>Euteleostomi</taxon>
        <taxon>Actinopterygii</taxon>
        <taxon>Neopterygii</taxon>
        <taxon>Teleostei</taxon>
        <taxon>Neoteleostei</taxon>
        <taxon>Acanthomorphata</taxon>
        <taxon>Ovalentaria</taxon>
        <taxon>Atherinomorphae</taxon>
        <taxon>Cyprinodontiformes</taxon>
        <taxon>Goodeidae</taxon>
        <taxon>Goodea</taxon>
    </lineage>
</organism>
<sequence>QGELMAESRPWSQRTGRGAGAGRIIVITTAAHALSSLTRLRFSTLQAFLTRVTNQCPYFGVTPPDHSLTQKWRLHNTRL</sequence>
<name>A0ABV0N8G3_9TELE</name>
<keyword evidence="2" id="KW-1185">Reference proteome</keyword>
<accession>A0ABV0N8G3</accession>
<dbReference type="EMBL" id="JAHRIO010030285">
    <property type="protein sequence ID" value="MEQ2167656.1"/>
    <property type="molecule type" value="Genomic_DNA"/>
</dbReference>
<reference evidence="1 2" key="1">
    <citation type="submission" date="2021-06" db="EMBL/GenBank/DDBJ databases">
        <authorList>
            <person name="Palmer J.M."/>
        </authorList>
    </citation>
    <scope>NUCLEOTIDE SEQUENCE [LARGE SCALE GENOMIC DNA]</scope>
    <source>
        <strain evidence="1 2">GA_2019</strain>
        <tissue evidence="1">Muscle</tissue>
    </source>
</reference>
<protein>
    <submittedName>
        <fullName evidence="1">Uncharacterized protein</fullName>
    </submittedName>
</protein>
<feature type="non-terminal residue" evidence="1">
    <location>
        <position position="1"/>
    </location>
</feature>
<dbReference type="Proteomes" id="UP001476798">
    <property type="component" value="Unassembled WGS sequence"/>
</dbReference>
<evidence type="ECO:0000313" key="2">
    <source>
        <dbReference type="Proteomes" id="UP001476798"/>
    </source>
</evidence>
<comment type="caution">
    <text evidence="1">The sequence shown here is derived from an EMBL/GenBank/DDBJ whole genome shotgun (WGS) entry which is preliminary data.</text>
</comment>
<proteinExistence type="predicted"/>
<gene>
    <name evidence="1" type="ORF">GOODEAATRI_006317</name>
</gene>